<dbReference type="EC" id="2.1.2.1" evidence="3"/>
<evidence type="ECO:0000259" key="4">
    <source>
        <dbReference type="Pfam" id="PF00464"/>
    </source>
</evidence>
<dbReference type="SUPFAM" id="SSF53383">
    <property type="entry name" value="PLP-dependent transferases"/>
    <property type="match status" value="1"/>
</dbReference>
<evidence type="ECO:0000256" key="3">
    <source>
        <dbReference type="HAMAP-Rule" id="MF_00051"/>
    </source>
</evidence>
<feature type="binding site" evidence="3">
    <location>
        <begin position="134"/>
        <end position="136"/>
    </location>
    <ligand>
        <name>(6S)-5,6,7,8-tetrahydrofolate</name>
        <dbReference type="ChEBI" id="CHEBI:57453"/>
    </ligand>
</feature>
<feature type="site" description="Plays an important role in substrate specificity" evidence="3">
    <location>
        <position position="237"/>
    </location>
</feature>
<dbReference type="PIRSF" id="PIRSF000412">
    <property type="entry name" value="SHMT"/>
    <property type="match status" value="1"/>
</dbReference>
<evidence type="ECO:0000313" key="5">
    <source>
        <dbReference type="EMBL" id="GMU10230.1"/>
    </source>
</evidence>
<protein>
    <recommendedName>
        <fullName evidence="3">Serine hydroxymethyltransferase</fullName>
        <shortName evidence="3">SHMT</shortName>
        <shortName evidence="3">Serine methylase</shortName>
        <ecNumber evidence="3">2.1.2.1</ecNumber>
    </recommendedName>
</protein>
<feature type="modified residue" description="N6-(pyridoxal phosphate)lysine" evidence="3">
    <location>
        <position position="238"/>
    </location>
</feature>
<keyword evidence="2 3" id="KW-0663">Pyridoxal phosphate</keyword>
<evidence type="ECO:0000256" key="1">
    <source>
        <dbReference type="ARBA" id="ARBA00001933"/>
    </source>
</evidence>
<dbReference type="InterPro" id="IPR015422">
    <property type="entry name" value="PyrdxlP-dep_Trfase_small"/>
</dbReference>
<dbReference type="CDD" id="cd00378">
    <property type="entry name" value="SHMT"/>
    <property type="match status" value="1"/>
</dbReference>
<dbReference type="InterPro" id="IPR049943">
    <property type="entry name" value="Ser_HO-MeTrfase-like"/>
</dbReference>
<evidence type="ECO:0000256" key="2">
    <source>
        <dbReference type="ARBA" id="ARBA00022898"/>
    </source>
</evidence>
<comment type="subunit">
    <text evidence="3">Homodimer.</text>
</comment>
<keyword evidence="3" id="KW-0028">Amino-acid biosynthesis</keyword>
<keyword evidence="3" id="KW-0808">Transferase</keyword>
<comment type="caution">
    <text evidence="5">The sequence shown here is derived from an EMBL/GenBank/DDBJ whole genome shotgun (WGS) entry which is preliminary data.</text>
</comment>
<feature type="binding site" evidence="3">
    <location>
        <position position="130"/>
    </location>
    <ligand>
        <name>(6S)-5,6,7,8-tetrahydrofolate</name>
        <dbReference type="ChEBI" id="CHEBI:57453"/>
    </ligand>
</feature>
<dbReference type="EMBL" id="BTTX01000007">
    <property type="protein sequence ID" value="GMU10230.1"/>
    <property type="molecule type" value="Genomic_DNA"/>
</dbReference>
<dbReference type="HAMAP" id="MF_00051">
    <property type="entry name" value="SHMT"/>
    <property type="match status" value="1"/>
</dbReference>
<comment type="caution">
    <text evidence="3">Lacks conserved residue(s) required for the propagation of feature annotation.</text>
</comment>
<keyword evidence="3" id="KW-0554">One-carbon metabolism</keyword>
<dbReference type="InterPro" id="IPR015424">
    <property type="entry name" value="PyrdxlP-dep_Trfase"/>
</dbReference>
<comment type="similarity">
    <text evidence="3">Belongs to the SHMT family.</text>
</comment>
<comment type="pathway">
    <text evidence="3">One-carbon metabolism; tetrahydrofolate interconversion.</text>
</comment>
<keyword evidence="3" id="KW-0963">Cytoplasm</keyword>
<comment type="function">
    <text evidence="3">Catalyzes the reversible interconversion of serine and glycine with tetrahydrofolate (THF) serving as the one-carbon carrier. This reaction serves as the major source of one-carbon groups required for the biosynthesis of purines, thymidylate, methionine, and other important biomolecules. Also exhibits THF-independent aldolase activity toward beta-hydroxyamino acids, producing glycine and aldehydes, via a retro-aldol mechanism.</text>
</comment>
<keyword evidence="6" id="KW-1185">Reference proteome</keyword>
<dbReference type="NCBIfam" id="NF000586">
    <property type="entry name" value="PRK00011.1"/>
    <property type="match status" value="1"/>
</dbReference>
<comment type="subcellular location">
    <subcellularLocation>
        <location evidence="3">Cytoplasm</location>
    </subcellularLocation>
</comment>
<dbReference type="InterPro" id="IPR001085">
    <property type="entry name" value="Ser_HO-MeTrfase"/>
</dbReference>
<dbReference type="PANTHER" id="PTHR11680">
    <property type="entry name" value="SERINE HYDROXYMETHYLTRANSFERASE"/>
    <property type="match status" value="1"/>
</dbReference>
<accession>A0ABQ6R1R1</accession>
<dbReference type="Pfam" id="PF00464">
    <property type="entry name" value="SHMT"/>
    <property type="match status" value="1"/>
</dbReference>
<dbReference type="Gene3D" id="3.40.640.10">
    <property type="entry name" value="Type I PLP-dependent aspartate aminotransferase-like (Major domain)"/>
    <property type="match status" value="1"/>
</dbReference>
<comment type="cofactor">
    <cofactor evidence="1 3">
        <name>pyridoxal 5'-phosphate</name>
        <dbReference type="ChEBI" id="CHEBI:597326"/>
    </cofactor>
</comment>
<dbReference type="PANTHER" id="PTHR11680:SF35">
    <property type="entry name" value="SERINE HYDROXYMETHYLTRANSFERASE 1"/>
    <property type="match status" value="1"/>
</dbReference>
<comment type="catalytic activity">
    <reaction evidence="3">
        <text>(6R)-5,10-methylene-5,6,7,8-tetrahydrofolate + glycine + H2O = (6S)-5,6,7,8-tetrahydrofolate + L-serine</text>
        <dbReference type="Rhea" id="RHEA:15481"/>
        <dbReference type="ChEBI" id="CHEBI:15377"/>
        <dbReference type="ChEBI" id="CHEBI:15636"/>
        <dbReference type="ChEBI" id="CHEBI:33384"/>
        <dbReference type="ChEBI" id="CHEBI:57305"/>
        <dbReference type="ChEBI" id="CHEBI:57453"/>
        <dbReference type="EC" id="2.1.2.1"/>
    </reaction>
</comment>
<reference evidence="5 6" key="1">
    <citation type="journal article" date="2024" name="Arch. Microbiol.">
        <title>Corallococcus caeni sp. nov., a novel myxobacterium isolated from activated sludge.</title>
        <authorList>
            <person name="Tomita S."/>
            <person name="Nakai R."/>
            <person name="Kuroda K."/>
            <person name="Kurashita H."/>
            <person name="Hatamoto M."/>
            <person name="Yamaguchi T."/>
            <person name="Narihiro T."/>
        </authorList>
    </citation>
    <scope>NUCLEOTIDE SEQUENCE [LARGE SCALE GENOMIC DNA]</scope>
    <source>
        <strain evidence="5 6">NO1</strain>
    </source>
</reference>
<proteinExistence type="inferred from homology"/>
<dbReference type="RefSeq" id="WP_338270095.1">
    <property type="nucleotide sequence ID" value="NZ_BTTW01000013.1"/>
</dbReference>
<dbReference type="InterPro" id="IPR015421">
    <property type="entry name" value="PyrdxlP-dep_Trfase_major"/>
</dbReference>
<dbReference type="InterPro" id="IPR039429">
    <property type="entry name" value="SHMT-like_dom"/>
</dbReference>
<sequence length="451" mass="48679">MNKNVLSELMRSGTELLAEEDPALFALLEGEYERQQDTLVMVASCSIADPSVLACQGSVAVNVTAEGYPGKRYHAGCERIDGIEQLAIDRAKAAFGAQYANTQPHSATSANYIVMSHLLSPGDTILGMGLRAGGHLTHGSKVSMSGQYFRSVHYGVDENGFIDYEQAARMAREFKPRLIICGATAYSRVVDFRRFREIADEVNAYLLADISHIAGLVITGLHPNPIDHAHFTTTCTHKQLYGPRGGLILLGRDHEAMGPDGKHTLTDLMRRAVFPYFQGAPIINAMAAKARALAVAVTPGFKATAERIVEDARALAQALQERGYRIISGGTDNHIVLVDVAARGLTGILAEQALEACGIIVNKNSIPGDKNPAEIASGVRLGTNTLAGRGYGPREMELCADLFHRVLSGIEVLGPREYSLNPTLQAGIRAEVRALSRRFPLPRYAAAHPEP</sequence>
<organism evidence="5 6">
    <name type="scientific">Corallococcus caeni</name>
    <dbReference type="NCBI Taxonomy" id="3082388"/>
    <lineage>
        <taxon>Bacteria</taxon>
        <taxon>Pseudomonadati</taxon>
        <taxon>Myxococcota</taxon>
        <taxon>Myxococcia</taxon>
        <taxon>Myxococcales</taxon>
        <taxon>Cystobacterineae</taxon>
        <taxon>Myxococcaceae</taxon>
        <taxon>Corallococcus</taxon>
    </lineage>
</organism>
<gene>
    <name evidence="3" type="primary">glyA</name>
    <name evidence="5" type="ORF">ASNO1_64840</name>
</gene>
<evidence type="ECO:0000313" key="6">
    <source>
        <dbReference type="Proteomes" id="UP001342631"/>
    </source>
</evidence>
<comment type="pathway">
    <text evidence="3">Amino-acid biosynthesis; glycine biosynthesis; glycine from L-serine: step 1/1.</text>
</comment>
<dbReference type="Proteomes" id="UP001342631">
    <property type="component" value="Unassembled WGS sequence"/>
</dbReference>
<dbReference type="Gene3D" id="3.90.1150.10">
    <property type="entry name" value="Aspartate Aminotransferase, domain 1"/>
    <property type="match status" value="1"/>
</dbReference>
<name>A0ABQ6R1R1_9BACT</name>
<feature type="domain" description="Serine hydroxymethyltransferase-like" evidence="4">
    <location>
        <begin position="17"/>
        <end position="400"/>
    </location>
</feature>